<dbReference type="EMBL" id="BMFN01000005">
    <property type="protein sequence ID" value="GGF79351.1"/>
    <property type="molecule type" value="Genomic_DNA"/>
</dbReference>
<comment type="caution">
    <text evidence="1">The sequence shown here is derived from an EMBL/GenBank/DDBJ whole genome shotgun (WGS) entry which is preliminary data.</text>
</comment>
<sequence>MKRAGKIIAFVVASLLVAVLIAVCLNGRVGLGEFLYGFFMIRFYGWFGYLPFVALYHWPSTRCCSWQADVGRGVVLATGLLGLGIVPQLVFGGSDADDILLSIGLAGAGGVYGGLYHQ</sequence>
<protein>
    <submittedName>
        <fullName evidence="1">Uncharacterized protein</fullName>
    </submittedName>
</protein>
<evidence type="ECO:0000313" key="1">
    <source>
        <dbReference type="EMBL" id="GGF79351.1"/>
    </source>
</evidence>
<keyword evidence="2" id="KW-1185">Reference proteome</keyword>
<gene>
    <name evidence="1" type="ORF">GCM10011375_38000</name>
</gene>
<name>A0ACB5PWT2_9BACT</name>
<accession>A0ACB5PWT2</accession>
<organism evidence="1 2">
    <name type="scientific">Hymenobacter qilianensis</name>
    <dbReference type="NCBI Taxonomy" id="1385715"/>
    <lineage>
        <taxon>Bacteria</taxon>
        <taxon>Pseudomonadati</taxon>
        <taxon>Bacteroidota</taxon>
        <taxon>Cytophagia</taxon>
        <taxon>Cytophagales</taxon>
        <taxon>Hymenobacteraceae</taxon>
        <taxon>Hymenobacter</taxon>
    </lineage>
</organism>
<reference evidence="1 2" key="1">
    <citation type="journal article" date="2019" name="Int. J. Syst. Evol. Microbiol.">
        <title>The Global Catalogue of Microorganisms (GCM) 10K type strain sequencing project: providing services to taxonomists for standard genome sequencing and annotation.</title>
        <authorList>
            <consortium name="The Broad Institute Genomics Platform"/>
            <consortium name="The Broad Institute Genome Sequencing Center for Infectious Disease"/>
            <person name="Wu L."/>
            <person name="Ma J."/>
        </authorList>
    </citation>
    <scope>NUCLEOTIDE SEQUENCE [LARGE SCALE GENOMIC DNA]</scope>
    <source>
        <strain evidence="1 2">CGMCC 1.12720</strain>
    </source>
</reference>
<evidence type="ECO:0000313" key="2">
    <source>
        <dbReference type="Proteomes" id="UP000605392"/>
    </source>
</evidence>
<proteinExistence type="predicted"/>
<dbReference type="Proteomes" id="UP000605392">
    <property type="component" value="Unassembled WGS sequence"/>
</dbReference>